<protein>
    <submittedName>
        <fullName evidence="2">14679_t:CDS:1</fullName>
    </submittedName>
</protein>
<dbReference type="InterPro" id="IPR036047">
    <property type="entry name" value="F-box-like_dom_sf"/>
</dbReference>
<dbReference type="CDD" id="cd09917">
    <property type="entry name" value="F-box_SF"/>
    <property type="match status" value="1"/>
</dbReference>
<dbReference type="EMBL" id="CAJVPP010005375">
    <property type="protein sequence ID" value="CAG8663982.1"/>
    <property type="molecule type" value="Genomic_DNA"/>
</dbReference>
<name>A0A9N9E7Q1_FUNMO</name>
<accession>A0A9N9E7Q1</accession>
<dbReference type="SUPFAM" id="SSF81383">
    <property type="entry name" value="F-box domain"/>
    <property type="match status" value="1"/>
</dbReference>
<organism evidence="2 3">
    <name type="scientific">Funneliformis mosseae</name>
    <name type="common">Endomycorrhizal fungus</name>
    <name type="synonym">Glomus mosseae</name>
    <dbReference type="NCBI Taxonomy" id="27381"/>
    <lineage>
        <taxon>Eukaryota</taxon>
        <taxon>Fungi</taxon>
        <taxon>Fungi incertae sedis</taxon>
        <taxon>Mucoromycota</taxon>
        <taxon>Glomeromycotina</taxon>
        <taxon>Glomeromycetes</taxon>
        <taxon>Glomerales</taxon>
        <taxon>Glomeraceae</taxon>
        <taxon>Funneliformis</taxon>
    </lineage>
</organism>
<dbReference type="AlphaFoldDB" id="A0A9N9E7Q1"/>
<evidence type="ECO:0000256" key="1">
    <source>
        <dbReference type="SAM" id="MobiDB-lite"/>
    </source>
</evidence>
<evidence type="ECO:0000313" key="3">
    <source>
        <dbReference type="Proteomes" id="UP000789375"/>
    </source>
</evidence>
<keyword evidence="3" id="KW-1185">Reference proteome</keyword>
<evidence type="ECO:0000313" key="2">
    <source>
        <dbReference type="EMBL" id="CAG8663982.1"/>
    </source>
</evidence>
<reference evidence="2" key="1">
    <citation type="submission" date="2021-06" db="EMBL/GenBank/DDBJ databases">
        <authorList>
            <person name="Kallberg Y."/>
            <person name="Tangrot J."/>
            <person name="Rosling A."/>
        </authorList>
    </citation>
    <scope>NUCLEOTIDE SEQUENCE</scope>
    <source>
        <strain evidence="2">87-6 pot B 2015</strain>
    </source>
</reference>
<gene>
    <name evidence="2" type="ORF">FMOSSE_LOCUS12081</name>
</gene>
<feature type="region of interest" description="Disordered" evidence="1">
    <location>
        <begin position="213"/>
        <end position="241"/>
    </location>
</feature>
<comment type="caution">
    <text evidence="2">The sequence shown here is derived from an EMBL/GenBank/DDBJ whole genome shotgun (WGS) entry which is preliminary data.</text>
</comment>
<proteinExistence type="predicted"/>
<sequence length="515" mass="60069">MYHNYKPNYSRPRLQFIEDEIKINIFKHVDHPFNLALTCKNWNAIAKDPYAKTEWLLSRTGRTHALFYAVRLGPSFLDTAVCQNLLTRKVIISRYFVQRLLMHYGKYDRQLIDLKIEHNVNQLDADRVFAFQQKIKSPWASNLSLPVFLYLLNEGSNQLGDSVPLKGNDMELFHFLSAGPRVIAQAPGVLLKNLKAIEDLILNQKFIPFPPRPKSLQLDSNNDPHDHQQPPPEEYPPKDGYENSRQLNVIARAILIHPDLVILWKQIGYYEICDDVNDLVLQGALLILFPPTPPPDWTCPSDSDVVKRIRDLIGLGFKLKYSVIVDALHMFEDRLNEIGNLLWDVFRTIRSDESIDILGYEFFREALKPERNLKKDHLLNFLKSKFDYHEEVVTSVVKKYFEEEKMNDMESRRKSLIFSPKVYKYILDTYGIESELTLECFKDISALRAYIDTPRNSEDDKMSTFTQNSIITTFNLYVKEIENPNQNIRIHNETTNFDVLSTFKMDSINDLRIDS</sequence>
<dbReference type="Proteomes" id="UP000789375">
    <property type="component" value="Unassembled WGS sequence"/>
</dbReference>